<name>A0A6J5NVL1_9CAUD</name>
<protein>
    <submittedName>
        <fullName evidence="1">Uncharacterized protein</fullName>
    </submittedName>
</protein>
<organism evidence="1">
    <name type="scientific">uncultured Caudovirales phage</name>
    <dbReference type="NCBI Taxonomy" id="2100421"/>
    <lineage>
        <taxon>Viruses</taxon>
        <taxon>Duplodnaviria</taxon>
        <taxon>Heunggongvirae</taxon>
        <taxon>Uroviricota</taxon>
        <taxon>Caudoviricetes</taxon>
        <taxon>Peduoviridae</taxon>
        <taxon>Maltschvirus</taxon>
        <taxon>Maltschvirus maltsch</taxon>
    </lineage>
</organism>
<accession>A0A6J5NVL1</accession>
<sequence>MSGVAVVGSGNYELFVDTGFLQDAFILDSATAGVLNNTQYVLDGTTNFAPILDGCVNVTVKRGRADVGDSFGAGSMVFTLSDVSGIFNPFDEQSPYWDGTTQQPGLAPMREVKLVRYDNANNLQPLFTGKIINYNYNFALGALDTVTVFCADDFYLLSQTVLSEYNVSEELSSARLTNILNLPEVDYPLLQRNIETGTQTLGGSAAFTISEGTNVFQYCTAINEAEQGRFFVSSGGILNFEPRIGNTLSASIIDFHDDGSNVPYNDLGITFEADQVVNRAVVQILGSNNPQVAEDLASQATYFIQTTSLTSSLLHSDAAADTLANYLLAGTPEARYTAVGTQFNMLTTAQKDVVATAEIGSTITIEKTFASGTGTTELAQELAIEGIEHTLSLDRGHSIMLFTSPTTVVYELILDDAIYGILNAGNVLG</sequence>
<dbReference type="EMBL" id="LR796739">
    <property type="protein sequence ID" value="CAB4163027.1"/>
    <property type="molecule type" value="Genomic_DNA"/>
</dbReference>
<reference evidence="1" key="1">
    <citation type="submission" date="2020-04" db="EMBL/GenBank/DDBJ databases">
        <authorList>
            <person name="Chiriac C."/>
            <person name="Salcher M."/>
            <person name="Ghai R."/>
            <person name="Kavagutti S V."/>
        </authorList>
    </citation>
    <scope>NUCLEOTIDE SEQUENCE</scope>
</reference>
<proteinExistence type="predicted"/>
<evidence type="ECO:0000313" key="1">
    <source>
        <dbReference type="EMBL" id="CAB4163027.1"/>
    </source>
</evidence>
<gene>
    <name evidence="1" type="ORF">UFOVP795_3</name>
</gene>